<evidence type="ECO:0000313" key="3">
    <source>
        <dbReference type="Proteomes" id="UP000693672"/>
    </source>
</evidence>
<proteinExistence type="predicted"/>
<dbReference type="AlphaFoldDB" id="A0A916K8L4"/>
<evidence type="ECO:0000313" key="2">
    <source>
        <dbReference type="EMBL" id="CAG7649575.1"/>
    </source>
</evidence>
<gene>
    <name evidence="2" type="ORF">PAESOLCIP111_05898</name>
</gene>
<reference evidence="2" key="1">
    <citation type="submission" date="2021-06" db="EMBL/GenBank/DDBJ databases">
        <authorList>
            <person name="Criscuolo A."/>
        </authorList>
    </citation>
    <scope>NUCLEOTIDE SEQUENCE</scope>
    <source>
        <strain evidence="2">CIP111600</strain>
    </source>
</reference>
<keyword evidence="3" id="KW-1185">Reference proteome</keyword>
<feature type="region of interest" description="Disordered" evidence="1">
    <location>
        <begin position="55"/>
        <end position="78"/>
    </location>
</feature>
<name>A0A916K8L4_9BACL</name>
<comment type="caution">
    <text evidence="2">The sequence shown here is derived from an EMBL/GenBank/DDBJ whole genome shotgun (WGS) entry which is preliminary data.</text>
</comment>
<dbReference type="EMBL" id="CAJVAS010000049">
    <property type="protein sequence ID" value="CAG7649575.1"/>
    <property type="molecule type" value="Genomic_DNA"/>
</dbReference>
<dbReference type="Proteomes" id="UP000693672">
    <property type="component" value="Unassembled WGS sequence"/>
</dbReference>
<sequence>MVKPADNPVAGGMACFAVQRRYRCKQDTLGLGSDDFGRRPILFNNEIGTLTLMHDCTSSSHGSSAPARDQNRTGGEND</sequence>
<protein>
    <submittedName>
        <fullName evidence="2">Uncharacterized protein</fullName>
    </submittedName>
</protein>
<accession>A0A916K8L4</accession>
<evidence type="ECO:0000256" key="1">
    <source>
        <dbReference type="SAM" id="MobiDB-lite"/>
    </source>
</evidence>
<organism evidence="2 3">
    <name type="scientific">Paenibacillus solanacearum</name>
    <dbReference type="NCBI Taxonomy" id="2048548"/>
    <lineage>
        <taxon>Bacteria</taxon>
        <taxon>Bacillati</taxon>
        <taxon>Bacillota</taxon>
        <taxon>Bacilli</taxon>
        <taxon>Bacillales</taxon>
        <taxon>Paenibacillaceae</taxon>
        <taxon>Paenibacillus</taxon>
    </lineage>
</organism>